<organism evidence="1 2">
    <name type="scientific">Cichorium intybus</name>
    <name type="common">Chicory</name>
    <dbReference type="NCBI Taxonomy" id="13427"/>
    <lineage>
        <taxon>Eukaryota</taxon>
        <taxon>Viridiplantae</taxon>
        <taxon>Streptophyta</taxon>
        <taxon>Embryophyta</taxon>
        <taxon>Tracheophyta</taxon>
        <taxon>Spermatophyta</taxon>
        <taxon>Magnoliopsida</taxon>
        <taxon>eudicotyledons</taxon>
        <taxon>Gunneridae</taxon>
        <taxon>Pentapetalae</taxon>
        <taxon>asterids</taxon>
        <taxon>campanulids</taxon>
        <taxon>Asterales</taxon>
        <taxon>Asteraceae</taxon>
        <taxon>Cichorioideae</taxon>
        <taxon>Cichorieae</taxon>
        <taxon>Cichoriinae</taxon>
        <taxon>Cichorium</taxon>
    </lineage>
</organism>
<gene>
    <name evidence="1" type="ORF">L2E82_15905</name>
</gene>
<dbReference type="EMBL" id="CM042011">
    <property type="protein sequence ID" value="KAI3765859.1"/>
    <property type="molecule type" value="Genomic_DNA"/>
</dbReference>
<proteinExistence type="predicted"/>
<reference evidence="2" key="1">
    <citation type="journal article" date="2022" name="Mol. Ecol. Resour.">
        <title>The genomes of chicory, endive, great burdock and yacon provide insights into Asteraceae palaeo-polyploidization history and plant inulin production.</title>
        <authorList>
            <person name="Fan W."/>
            <person name="Wang S."/>
            <person name="Wang H."/>
            <person name="Wang A."/>
            <person name="Jiang F."/>
            <person name="Liu H."/>
            <person name="Zhao H."/>
            <person name="Xu D."/>
            <person name="Zhang Y."/>
        </authorList>
    </citation>
    <scope>NUCLEOTIDE SEQUENCE [LARGE SCALE GENOMIC DNA]</scope>
    <source>
        <strain evidence="2">cv. Punajuju</strain>
    </source>
</reference>
<sequence>MQGRKNTEVLTEFRDFLSSKRENPSPKGQHGFNNASSLRRNTVTFADIVKGNGRENQKRQNPEDKSSIEAEAIRKTDEGKQKIVVKVTNIEVDKRRFSIRIQEVDRKVFDYDEESLSGHEDDHEVYNKNSDSSEEEDSTGPSDEESAAGFSVGEFDDACEDSIIRESSPEVENNDDRRDNIIKKINDKFRGEMALNTNNEGQDSPKGLVQFWADKDDGSPTPDKECSPLNETNKQERSNLNGTEPNPISPGDLFNKTGFMQKNNIFESKDKSEFYKITGSELKGISDKMKFLLSRGTPLGKKMSMFERNEEVMFDVDYEGTKEQEGKVQAKGEFKKSSFGLDKRITRSQSKQERCCDIQE</sequence>
<comment type="caution">
    <text evidence="1">The sequence shown here is derived from an EMBL/GenBank/DDBJ whole genome shotgun (WGS) entry which is preliminary data.</text>
</comment>
<keyword evidence="2" id="KW-1185">Reference proteome</keyword>
<dbReference type="Proteomes" id="UP001055811">
    <property type="component" value="Linkage Group LG03"/>
</dbReference>
<evidence type="ECO:0000313" key="2">
    <source>
        <dbReference type="Proteomes" id="UP001055811"/>
    </source>
</evidence>
<protein>
    <submittedName>
        <fullName evidence="1">Uncharacterized protein</fullName>
    </submittedName>
</protein>
<evidence type="ECO:0000313" key="1">
    <source>
        <dbReference type="EMBL" id="KAI3765859.1"/>
    </source>
</evidence>
<accession>A0ACB9F441</accession>
<reference evidence="1 2" key="2">
    <citation type="journal article" date="2022" name="Mol. Ecol. Resour.">
        <title>The genomes of chicory, endive, great burdock and yacon provide insights into Asteraceae paleo-polyploidization history and plant inulin production.</title>
        <authorList>
            <person name="Fan W."/>
            <person name="Wang S."/>
            <person name="Wang H."/>
            <person name="Wang A."/>
            <person name="Jiang F."/>
            <person name="Liu H."/>
            <person name="Zhao H."/>
            <person name="Xu D."/>
            <person name="Zhang Y."/>
        </authorList>
    </citation>
    <scope>NUCLEOTIDE SEQUENCE [LARGE SCALE GENOMIC DNA]</scope>
    <source>
        <strain evidence="2">cv. Punajuju</strain>
        <tissue evidence="1">Leaves</tissue>
    </source>
</reference>
<name>A0ACB9F441_CICIN</name>